<sequence length="465" mass="48131">MPASEQPSPDQPWPSIIALADAVRSGRSTARAETERAIERIVRLNPGLNAIISFDPADALARADAVDRRVQAGEELPLAGVPVTIKDNIWVKGRRITQGSRLFKDFVAPQDAVAVERLEAAGAVILGISNTPEFAAKGQTTNLLYGATRHPMNSGLTPGGSSGGAVASVAGGLVPLALGTDAGGSSRRPPAHTGLVGFKPSFGAIPYGPGFEEPFFGVSCHCPITRTVAEAALAFEVMAGPDPRDPHSAFVEPGEPVDITALTIAYTPKWGLDVPVEPEVADVVARVADMLRGAGLNVVAQDPVWPAGLAEAGLNPIQHAGLAALHGAAWRQAPDLIDPDLGAQIAAGFDLSGPDVGRAMLLSEQVALSAARFFSDHRFDAAIGPTTPCTAWPIDQLGPDTIAGVKVGPRGHAVFTPLFNHARQPAISVPCGTDASGLPIGLQIIAPRLKDRTLLAIAAAVEALL</sequence>
<dbReference type="AlphaFoldDB" id="A0A4D7BCN0"/>
<reference evidence="3 4" key="1">
    <citation type="submission" date="2019-04" db="EMBL/GenBank/DDBJ databases">
        <title>Phreatobacter aquaticus sp. nov.</title>
        <authorList>
            <person name="Choi A."/>
        </authorList>
    </citation>
    <scope>NUCLEOTIDE SEQUENCE [LARGE SCALE GENOMIC DNA]</scope>
    <source>
        <strain evidence="3 4">KCTC 52518</strain>
    </source>
</reference>
<gene>
    <name evidence="3" type="ORF">E8M01_32000</name>
</gene>
<feature type="domain" description="Amidase" evidence="2">
    <location>
        <begin position="34"/>
        <end position="455"/>
    </location>
</feature>
<comment type="similarity">
    <text evidence="1">Belongs to the amidase family.</text>
</comment>
<accession>A0A4D7BCN0</accession>
<evidence type="ECO:0000313" key="4">
    <source>
        <dbReference type="Proteomes" id="UP000298781"/>
    </source>
</evidence>
<dbReference type="GO" id="GO:0003824">
    <property type="term" value="F:catalytic activity"/>
    <property type="evidence" value="ECO:0007669"/>
    <property type="project" value="InterPro"/>
</dbReference>
<dbReference type="EMBL" id="CP039690">
    <property type="protein sequence ID" value="QCI68445.1"/>
    <property type="molecule type" value="Genomic_DNA"/>
</dbReference>
<keyword evidence="4" id="KW-1185">Reference proteome</keyword>
<dbReference type="Gene3D" id="3.90.1300.10">
    <property type="entry name" value="Amidase signature (AS) domain"/>
    <property type="match status" value="1"/>
</dbReference>
<evidence type="ECO:0000259" key="2">
    <source>
        <dbReference type="Pfam" id="PF01425"/>
    </source>
</evidence>
<dbReference type="PANTHER" id="PTHR11895:SF151">
    <property type="entry name" value="GLUTAMYL-TRNA(GLN) AMIDOTRANSFERASE SUBUNIT A"/>
    <property type="match status" value="1"/>
</dbReference>
<dbReference type="KEGG" id="pstg:E8M01_32000"/>
<proteinExistence type="inferred from homology"/>
<dbReference type="Pfam" id="PF01425">
    <property type="entry name" value="Amidase"/>
    <property type="match status" value="1"/>
</dbReference>
<protein>
    <submittedName>
        <fullName evidence="3">Amidase</fullName>
    </submittedName>
</protein>
<name>A0A4D7BCN0_9HYPH</name>
<dbReference type="PANTHER" id="PTHR11895">
    <property type="entry name" value="TRANSAMIDASE"/>
    <property type="match status" value="1"/>
</dbReference>
<dbReference type="Proteomes" id="UP000298781">
    <property type="component" value="Chromosome"/>
</dbReference>
<dbReference type="SUPFAM" id="SSF75304">
    <property type="entry name" value="Amidase signature (AS) enzymes"/>
    <property type="match status" value="1"/>
</dbReference>
<organism evidence="3 4">
    <name type="scientific">Phreatobacter stygius</name>
    <dbReference type="NCBI Taxonomy" id="1940610"/>
    <lineage>
        <taxon>Bacteria</taxon>
        <taxon>Pseudomonadati</taxon>
        <taxon>Pseudomonadota</taxon>
        <taxon>Alphaproteobacteria</taxon>
        <taxon>Hyphomicrobiales</taxon>
        <taxon>Phreatobacteraceae</taxon>
        <taxon>Phreatobacter</taxon>
    </lineage>
</organism>
<dbReference type="InterPro" id="IPR036928">
    <property type="entry name" value="AS_sf"/>
</dbReference>
<dbReference type="OrthoDB" id="7245165at2"/>
<evidence type="ECO:0000313" key="3">
    <source>
        <dbReference type="EMBL" id="QCI68445.1"/>
    </source>
</evidence>
<dbReference type="RefSeq" id="WP_136963864.1">
    <property type="nucleotide sequence ID" value="NZ_CP039690.1"/>
</dbReference>
<dbReference type="InterPro" id="IPR023631">
    <property type="entry name" value="Amidase_dom"/>
</dbReference>
<dbReference type="InterPro" id="IPR000120">
    <property type="entry name" value="Amidase"/>
</dbReference>
<evidence type="ECO:0000256" key="1">
    <source>
        <dbReference type="ARBA" id="ARBA00009199"/>
    </source>
</evidence>